<organism evidence="3 4">
    <name type="scientific">Angiostrongylus cantonensis</name>
    <name type="common">Rat lungworm</name>
    <dbReference type="NCBI Taxonomy" id="6313"/>
    <lineage>
        <taxon>Eukaryota</taxon>
        <taxon>Metazoa</taxon>
        <taxon>Ecdysozoa</taxon>
        <taxon>Nematoda</taxon>
        <taxon>Chromadorea</taxon>
        <taxon>Rhabditida</taxon>
        <taxon>Rhabditina</taxon>
        <taxon>Rhabditomorpha</taxon>
        <taxon>Strongyloidea</taxon>
        <taxon>Metastrongylidae</taxon>
        <taxon>Angiostrongylus</taxon>
    </lineage>
</organism>
<protein>
    <submittedName>
        <fullName evidence="4">SHOCT domain-containing protein</fullName>
    </submittedName>
</protein>
<dbReference type="AlphaFoldDB" id="A0A0K0D8U7"/>
<dbReference type="InterPro" id="IPR057534">
    <property type="entry name" value="MXRA7_helical"/>
</dbReference>
<evidence type="ECO:0000256" key="1">
    <source>
        <dbReference type="SAM" id="Coils"/>
    </source>
</evidence>
<dbReference type="PANTHER" id="PTHR21845:SF2">
    <property type="entry name" value="MATRIX-REMODELING-ASSOCIATED PROTEIN 7"/>
    <property type="match status" value="1"/>
</dbReference>
<feature type="coiled-coil region" evidence="1">
    <location>
        <begin position="60"/>
        <end position="87"/>
    </location>
</feature>
<feature type="domain" description="Matrix-remodeling-associated protein 7 helical" evidence="2">
    <location>
        <begin position="46"/>
        <end position="107"/>
    </location>
</feature>
<evidence type="ECO:0000259" key="2">
    <source>
        <dbReference type="Pfam" id="PF25473"/>
    </source>
</evidence>
<dbReference type="Proteomes" id="UP000035642">
    <property type="component" value="Unassembled WGS sequence"/>
</dbReference>
<name>A0A0K0D8U7_ANGCA</name>
<keyword evidence="1" id="KW-0175">Coiled coil</keyword>
<dbReference type="InterPro" id="IPR026622">
    <property type="entry name" value="Mxra7"/>
</dbReference>
<dbReference type="WBParaSite" id="ACAC_0000649201-mRNA-1">
    <property type="protein sequence ID" value="ACAC_0000649201-mRNA-1"/>
    <property type="gene ID" value="ACAC_0000649201"/>
</dbReference>
<dbReference type="PANTHER" id="PTHR21845">
    <property type="entry name" value="TRANSMEMBRANE ANCHOR PROTEIN 1"/>
    <property type="match status" value="1"/>
</dbReference>
<proteinExistence type="predicted"/>
<evidence type="ECO:0000313" key="4">
    <source>
        <dbReference type="WBParaSite" id="ACAC_0000649201-mRNA-1"/>
    </source>
</evidence>
<reference evidence="4" key="2">
    <citation type="submission" date="2017-02" db="UniProtKB">
        <authorList>
            <consortium name="WormBaseParasite"/>
        </authorList>
    </citation>
    <scope>IDENTIFICATION</scope>
</reference>
<keyword evidence="3" id="KW-1185">Reference proteome</keyword>
<sequence length="108" mass="12299">MEGLVCNGRKNPFHVRVAVAPPTTAPHAPFAKDLFNNLGKLHGKLATAQLRARTKKMLEDMTLEQRNDEARTKAEQLESIINLMMQNKEKFGITSKDDINEQLKMYNF</sequence>
<dbReference type="Pfam" id="PF25473">
    <property type="entry name" value="MXRA7_helical"/>
    <property type="match status" value="1"/>
</dbReference>
<accession>A0A0K0D8U7</accession>
<reference evidence="3" key="1">
    <citation type="submission" date="2012-09" db="EMBL/GenBank/DDBJ databases">
        <authorList>
            <person name="Martin A.A."/>
        </authorList>
    </citation>
    <scope>NUCLEOTIDE SEQUENCE</scope>
</reference>
<evidence type="ECO:0000313" key="3">
    <source>
        <dbReference type="Proteomes" id="UP000035642"/>
    </source>
</evidence>